<dbReference type="GO" id="GO:0031267">
    <property type="term" value="F:small GTPase binding"/>
    <property type="evidence" value="ECO:0007669"/>
    <property type="project" value="InterPro"/>
</dbReference>
<organism evidence="3 4">
    <name type="scientific">Rotaria socialis</name>
    <dbReference type="NCBI Taxonomy" id="392032"/>
    <lineage>
        <taxon>Eukaryota</taxon>
        <taxon>Metazoa</taxon>
        <taxon>Spiralia</taxon>
        <taxon>Gnathifera</taxon>
        <taxon>Rotifera</taxon>
        <taxon>Eurotatoria</taxon>
        <taxon>Bdelloidea</taxon>
        <taxon>Philodinida</taxon>
        <taxon>Philodinidae</taxon>
        <taxon>Rotaria</taxon>
    </lineage>
</organism>
<dbReference type="AlphaFoldDB" id="A0A821WUS7"/>
<dbReference type="PANTHER" id="PTHR45905">
    <property type="entry name" value="GOLGI-LOCALIZED, GAMMA-ADAPTIN EAR CONTAINING, ARF BINDING PROTEIN"/>
    <property type="match status" value="1"/>
</dbReference>
<dbReference type="GO" id="GO:0006893">
    <property type="term" value="P:Golgi to plasma membrane transport"/>
    <property type="evidence" value="ECO:0007669"/>
    <property type="project" value="TreeGrafter"/>
</dbReference>
<proteinExistence type="predicted"/>
<dbReference type="InterPro" id="IPR008153">
    <property type="entry name" value="GAE_dom"/>
</dbReference>
<comment type="caution">
    <text evidence="3">The sequence shown here is derived from an EMBL/GenBank/DDBJ whole genome shotgun (WGS) entry which is preliminary data.</text>
</comment>
<evidence type="ECO:0000313" key="2">
    <source>
        <dbReference type="EMBL" id="CAF3727262.1"/>
    </source>
</evidence>
<dbReference type="GO" id="GO:0005802">
    <property type="term" value="C:trans-Golgi network"/>
    <property type="evidence" value="ECO:0007669"/>
    <property type="project" value="InterPro"/>
</dbReference>
<evidence type="ECO:0000313" key="3">
    <source>
        <dbReference type="EMBL" id="CAF4932974.1"/>
    </source>
</evidence>
<gene>
    <name evidence="2" type="ORF">KIK155_LOCUS28342</name>
    <name evidence="3" type="ORF">TOA249_LOCUS32877</name>
</gene>
<dbReference type="GO" id="GO:0034394">
    <property type="term" value="P:protein localization to cell surface"/>
    <property type="evidence" value="ECO:0007669"/>
    <property type="project" value="TreeGrafter"/>
</dbReference>
<protein>
    <recommendedName>
        <fullName evidence="1">GAE domain-containing protein</fullName>
    </recommendedName>
</protein>
<dbReference type="PROSITE" id="PS50180">
    <property type="entry name" value="GAE"/>
    <property type="match status" value="1"/>
</dbReference>
<accession>A0A821WUS7</accession>
<dbReference type="EMBL" id="CAJOBS010008971">
    <property type="protein sequence ID" value="CAF4932974.1"/>
    <property type="molecule type" value="Genomic_DNA"/>
</dbReference>
<feature type="non-terminal residue" evidence="3">
    <location>
        <position position="1"/>
    </location>
</feature>
<evidence type="ECO:0000259" key="1">
    <source>
        <dbReference type="PROSITE" id="PS50180"/>
    </source>
</evidence>
<dbReference type="EMBL" id="CAJNYV010005152">
    <property type="protein sequence ID" value="CAF3727262.1"/>
    <property type="molecule type" value="Genomic_DNA"/>
</dbReference>
<dbReference type="PANTHER" id="PTHR45905:SF1">
    <property type="entry name" value="GOLGI-LOCALIZED, GAMMA-ADAPTIN EAR CONTAINING, ARF BINDING PROTEIN"/>
    <property type="match status" value="1"/>
</dbReference>
<dbReference type="InterPro" id="IPR013041">
    <property type="entry name" value="Clathrin_app_Ig-like_sf"/>
</dbReference>
<dbReference type="Proteomes" id="UP000663838">
    <property type="component" value="Unassembled WGS sequence"/>
</dbReference>
<dbReference type="GO" id="GO:0006886">
    <property type="term" value="P:intracellular protein transport"/>
    <property type="evidence" value="ECO:0007669"/>
    <property type="project" value="InterPro"/>
</dbReference>
<evidence type="ECO:0000313" key="4">
    <source>
        <dbReference type="Proteomes" id="UP000663838"/>
    </source>
</evidence>
<name>A0A821WUS7_9BILA</name>
<reference evidence="3" key="1">
    <citation type="submission" date="2021-02" db="EMBL/GenBank/DDBJ databases">
        <authorList>
            <person name="Nowell W R."/>
        </authorList>
    </citation>
    <scope>NUCLEOTIDE SEQUENCE</scope>
</reference>
<dbReference type="Proteomes" id="UP000663865">
    <property type="component" value="Unassembled WGS sequence"/>
</dbReference>
<dbReference type="Gene3D" id="2.60.40.1230">
    <property type="match status" value="1"/>
</dbReference>
<dbReference type="SUPFAM" id="SSF49348">
    <property type="entry name" value="Clathrin adaptor appendage domain"/>
    <property type="match status" value="1"/>
</dbReference>
<feature type="domain" description="GAE" evidence="1">
    <location>
        <begin position="123"/>
        <end position="187"/>
    </location>
</feature>
<dbReference type="InterPro" id="IPR027422">
    <property type="entry name" value="GGA1-3"/>
</dbReference>
<sequence length="187" mass="20276">PTNNIKSSTNELDELFGSITVSSDNKIHIESSNSAGNLNPIDDCLPIFPITNANKTTSSITNTNEGATTEKGELFHDLQDLLFDQSTGQNISSTKTSSSLKSLETEYVFPIISLESIRPSPVNPSINIKLIHQTGVHCVLHIARDSPRPDVIVSVLSVTNTNTSNAINNFHFQAAVPKVKIFTLSID</sequence>